<keyword evidence="1" id="KW-0812">Transmembrane</keyword>
<keyword evidence="1" id="KW-0472">Membrane</keyword>
<reference evidence="2" key="1">
    <citation type="submission" date="2020-05" db="EMBL/GenBank/DDBJ databases">
        <authorList>
            <person name="Chiriac C."/>
            <person name="Salcher M."/>
            <person name="Ghai R."/>
            <person name="Kavagutti S V."/>
        </authorList>
    </citation>
    <scope>NUCLEOTIDE SEQUENCE</scope>
</reference>
<feature type="transmembrane region" description="Helical" evidence="1">
    <location>
        <begin position="6"/>
        <end position="27"/>
    </location>
</feature>
<accession>A0A6J6JXH4</accession>
<evidence type="ECO:0000313" key="2">
    <source>
        <dbReference type="EMBL" id="CAB4640389.1"/>
    </source>
</evidence>
<sequence>MVRKKPMLAIFTTVFVDLVGFGFKLLFRPKHVTTHTGASEGVPSQ</sequence>
<dbReference type="EMBL" id="CAEZVQ010000132">
    <property type="protein sequence ID" value="CAB4640389.1"/>
    <property type="molecule type" value="Genomic_DNA"/>
</dbReference>
<keyword evidence="1" id="KW-1133">Transmembrane helix</keyword>
<name>A0A6J6JXH4_9ZZZZ</name>
<evidence type="ECO:0000256" key="1">
    <source>
        <dbReference type="SAM" id="Phobius"/>
    </source>
</evidence>
<organism evidence="2">
    <name type="scientific">freshwater metagenome</name>
    <dbReference type="NCBI Taxonomy" id="449393"/>
    <lineage>
        <taxon>unclassified sequences</taxon>
        <taxon>metagenomes</taxon>
        <taxon>ecological metagenomes</taxon>
    </lineage>
</organism>
<protein>
    <submittedName>
        <fullName evidence="2">Unannotated protein</fullName>
    </submittedName>
</protein>
<gene>
    <name evidence="2" type="ORF">UFOPK2086_00935</name>
</gene>
<dbReference type="AlphaFoldDB" id="A0A6J6JXH4"/>
<proteinExistence type="predicted"/>